<evidence type="ECO:0000259" key="1">
    <source>
        <dbReference type="Pfam" id="PF11258"/>
    </source>
</evidence>
<dbReference type="InterPro" id="IPR023158">
    <property type="entry name" value="YerB-like_sf"/>
</dbReference>
<feature type="domain" description="DUF3048" evidence="2">
    <location>
        <begin position="275"/>
        <end position="382"/>
    </location>
</feature>
<evidence type="ECO:0008006" key="5">
    <source>
        <dbReference type="Google" id="ProtNLM"/>
    </source>
</evidence>
<dbReference type="AlphaFoldDB" id="A0A1F6AY46"/>
<dbReference type="Pfam" id="PF11258">
    <property type="entry name" value="DUF3048"/>
    <property type="match status" value="1"/>
</dbReference>
<organism evidence="3 4">
    <name type="scientific">Candidatus Gottesmanbacteria bacterium RIFCSPLOWO2_01_FULL_46_9</name>
    <dbReference type="NCBI Taxonomy" id="1798394"/>
    <lineage>
        <taxon>Bacteria</taxon>
        <taxon>Candidatus Gottesmaniibacteriota</taxon>
    </lineage>
</organism>
<protein>
    <recommendedName>
        <fullName evidence="5">Lipoprotein YerB</fullName>
    </recommendedName>
</protein>
<dbReference type="EMBL" id="MFJX01000076">
    <property type="protein sequence ID" value="OGG29247.1"/>
    <property type="molecule type" value="Genomic_DNA"/>
</dbReference>
<dbReference type="Pfam" id="PF17479">
    <property type="entry name" value="DUF3048_C"/>
    <property type="match status" value="1"/>
</dbReference>
<proteinExistence type="predicted"/>
<dbReference type="SUPFAM" id="SSF159774">
    <property type="entry name" value="YerB-like"/>
    <property type="match status" value="1"/>
</dbReference>
<gene>
    <name evidence="3" type="ORF">A3A63_00225</name>
</gene>
<dbReference type="InterPro" id="IPR035328">
    <property type="entry name" value="DUF3048_C"/>
</dbReference>
<dbReference type="Proteomes" id="UP000176450">
    <property type="component" value="Unassembled WGS sequence"/>
</dbReference>
<evidence type="ECO:0000313" key="4">
    <source>
        <dbReference type="Proteomes" id="UP000176450"/>
    </source>
</evidence>
<dbReference type="InterPro" id="IPR021416">
    <property type="entry name" value="DUF3048_N"/>
</dbReference>
<feature type="domain" description="DUF3048" evidence="1">
    <location>
        <begin position="79"/>
        <end position="169"/>
    </location>
</feature>
<evidence type="ECO:0000313" key="3">
    <source>
        <dbReference type="EMBL" id="OGG29247.1"/>
    </source>
</evidence>
<dbReference type="Gene3D" id="3.50.90.10">
    <property type="entry name" value="YerB-like"/>
    <property type="match status" value="1"/>
</dbReference>
<comment type="caution">
    <text evidence="3">The sequence shown here is derived from an EMBL/GenBank/DDBJ whole genome shotgun (WGS) entry which is preliminary data.</text>
</comment>
<sequence>MNKQQYITTAIIGLALYLISTGVSFAAFSLVGNKKTISPGGISDVTGSPNQEHFIIDPSIPRTEACPLNGKLYTKQERETWEKRRPLAVMIENHAESRPQSGLSLADVVYEAVAEGGITRFMGVFYCGIAAGNATIAPVRSARTYFLPWVLEYDALYNHVGGAGVCSDVTVDERAKALCQIEQYKIKDMDQFGISFPTCYRNYDRLDHPVATEHTMACVTDKLIKLAATRGWTDVDAKGVSWNKNFVSWKFKDDAHNNDRGASSSATFVAWKGYEKEYGVRWDYDRATNTYKRFNGGVPHMDLETKQQLTAHAIVILFVKEIGPVDDHAHLLYNTIGSGEGLLMQDGTVSKITWKKANRSARTIFSDSKGKEVVFNKGQLWVEMLPIGTPVSY</sequence>
<name>A0A1F6AY46_9BACT</name>
<accession>A0A1F6AY46</accession>
<reference evidence="3 4" key="1">
    <citation type="journal article" date="2016" name="Nat. Commun.">
        <title>Thousands of microbial genomes shed light on interconnected biogeochemical processes in an aquifer system.</title>
        <authorList>
            <person name="Anantharaman K."/>
            <person name="Brown C.T."/>
            <person name="Hug L.A."/>
            <person name="Sharon I."/>
            <person name="Castelle C.J."/>
            <person name="Probst A.J."/>
            <person name="Thomas B.C."/>
            <person name="Singh A."/>
            <person name="Wilkins M.J."/>
            <person name="Karaoz U."/>
            <person name="Brodie E.L."/>
            <person name="Williams K.H."/>
            <person name="Hubbard S.S."/>
            <person name="Banfield J.F."/>
        </authorList>
    </citation>
    <scope>NUCLEOTIDE SEQUENCE [LARGE SCALE GENOMIC DNA]</scope>
</reference>
<evidence type="ECO:0000259" key="2">
    <source>
        <dbReference type="Pfam" id="PF17479"/>
    </source>
</evidence>